<name>A0A139SJ29_9GAMM</name>
<dbReference type="PANTHER" id="PTHR21180:SF32">
    <property type="entry name" value="ENDONUCLEASE_EXONUCLEASE_PHOSPHATASE FAMILY DOMAIN-CONTAINING PROTEIN 1"/>
    <property type="match status" value="1"/>
</dbReference>
<dbReference type="GO" id="GO:0015627">
    <property type="term" value="C:type II protein secretion system complex"/>
    <property type="evidence" value="ECO:0007669"/>
    <property type="project" value="TreeGrafter"/>
</dbReference>
<dbReference type="InterPro" id="IPR004509">
    <property type="entry name" value="Competence_ComEA_HhH"/>
</dbReference>
<proteinExistence type="predicted"/>
<dbReference type="InterPro" id="IPR010994">
    <property type="entry name" value="RuvA_2-like"/>
</dbReference>
<feature type="chain" id="PRO_5007299291" evidence="1">
    <location>
        <begin position="23"/>
        <end position="105"/>
    </location>
</feature>
<protein>
    <submittedName>
        <fullName evidence="2">Competence protein ComEA</fullName>
    </submittedName>
</protein>
<reference evidence="2 3" key="1">
    <citation type="submission" date="2016-02" db="EMBL/GenBank/DDBJ databases">
        <authorList>
            <person name="Wen L."/>
            <person name="He K."/>
            <person name="Yang H."/>
        </authorList>
    </citation>
    <scope>NUCLEOTIDE SEQUENCE [LARGE SCALE GENOMIC DNA]</scope>
    <source>
        <strain evidence="2 3">CV58</strain>
    </source>
</reference>
<sequence>MKHYLLRLIFIVFTSLPLFVSAAGEVVSVDAQSTAVVTGEQTIDLNSADAQALQQALTGVGAVKAKAIVDYRQEHGPFVSVDELLEVKGIGAAILEKNRSKLRVN</sequence>
<keyword evidence="1" id="KW-0732">Signal</keyword>
<comment type="caution">
    <text evidence="2">The sequence shown here is derived from an EMBL/GenBank/DDBJ whole genome shotgun (WGS) entry which is preliminary data.</text>
</comment>
<evidence type="ECO:0000313" key="3">
    <source>
        <dbReference type="Proteomes" id="UP000072660"/>
    </source>
</evidence>
<evidence type="ECO:0000256" key="1">
    <source>
        <dbReference type="SAM" id="SignalP"/>
    </source>
</evidence>
<dbReference type="RefSeq" id="WP_068392844.1">
    <property type="nucleotide sequence ID" value="NZ_LSZO01000211.1"/>
</dbReference>
<organism evidence="2 3">
    <name type="scientific">Ventosimonas gracilis</name>
    <dbReference type="NCBI Taxonomy" id="1680762"/>
    <lineage>
        <taxon>Bacteria</taxon>
        <taxon>Pseudomonadati</taxon>
        <taxon>Pseudomonadota</taxon>
        <taxon>Gammaproteobacteria</taxon>
        <taxon>Pseudomonadales</taxon>
        <taxon>Ventosimonadaceae</taxon>
        <taxon>Ventosimonas</taxon>
    </lineage>
</organism>
<dbReference type="Proteomes" id="UP000072660">
    <property type="component" value="Unassembled WGS sequence"/>
</dbReference>
<dbReference type="Pfam" id="PF12836">
    <property type="entry name" value="HHH_3"/>
    <property type="match status" value="1"/>
</dbReference>
<dbReference type="EMBL" id="LSZO01000211">
    <property type="protein sequence ID" value="KXU34582.1"/>
    <property type="molecule type" value="Genomic_DNA"/>
</dbReference>
<dbReference type="NCBIfam" id="TIGR00426">
    <property type="entry name" value="competence protein ComEA helix-hairpin-helix repeat region"/>
    <property type="match status" value="1"/>
</dbReference>
<dbReference type="Gene3D" id="1.10.150.280">
    <property type="entry name" value="AF1531-like domain"/>
    <property type="match status" value="1"/>
</dbReference>
<dbReference type="OrthoDB" id="7510573at2"/>
<dbReference type="AlphaFoldDB" id="A0A139SJ29"/>
<gene>
    <name evidence="2" type="ORF">AXE65_07005</name>
</gene>
<dbReference type="InterPro" id="IPR051675">
    <property type="entry name" value="Endo/Exo/Phosphatase_dom_1"/>
</dbReference>
<evidence type="ECO:0000313" key="2">
    <source>
        <dbReference type="EMBL" id="KXU34582.1"/>
    </source>
</evidence>
<dbReference type="GO" id="GO:0015628">
    <property type="term" value="P:protein secretion by the type II secretion system"/>
    <property type="evidence" value="ECO:0007669"/>
    <property type="project" value="TreeGrafter"/>
</dbReference>
<accession>A0A139SJ29</accession>
<dbReference type="PANTHER" id="PTHR21180">
    <property type="entry name" value="ENDONUCLEASE/EXONUCLEASE/PHOSPHATASE FAMILY DOMAIN-CONTAINING PROTEIN 1"/>
    <property type="match status" value="1"/>
</dbReference>
<keyword evidence="3" id="KW-1185">Reference proteome</keyword>
<feature type="signal peptide" evidence="1">
    <location>
        <begin position="1"/>
        <end position="22"/>
    </location>
</feature>
<dbReference type="SUPFAM" id="SSF47781">
    <property type="entry name" value="RuvA domain 2-like"/>
    <property type="match status" value="1"/>
</dbReference>